<reference evidence="2 3" key="1">
    <citation type="submission" date="2017-08" db="EMBL/GenBank/DDBJ databases">
        <title>Infants hospitalized years apart are colonized by the same room-sourced microbial strains.</title>
        <authorList>
            <person name="Brooks B."/>
            <person name="Olm M.R."/>
            <person name="Firek B.A."/>
            <person name="Baker R."/>
            <person name="Thomas B.C."/>
            <person name="Morowitz M.J."/>
            <person name="Banfield J.F."/>
        </authorList>
    </citation>
    <scope>NUCLEOTIDE SEQUENCE [LARGE SCALE GENOMIC DNA]</scope>
    <source>
        <strain evidence="2">S2_003_000_R2_14</strain>
    </source>
</reference>
<dbReference type="EMBL" id="QFQP01000002">
    <property type="protein sequence ID" value="PZR17548.1"/>
    <property type="molecule type" value="Genomic_DNA"/>
</dbReference>
<dbReference type="Pfam" id="PF03819">
    <property type="entry name" value="MazG"/>
    <property type="match status" value="1"/>
</dbReference>
<sequence length="131" mass="14202">MKAAKVTRGVCRVCGCSDDVACPTGCYWSDAAQTICSACAEPLFRELLAERSRQIAKWGNTFPAGGFDTMVAVLTEEVGEVARAVLDGDRKNLRVELVQVAAACLRMIEQVDRGDPLRSSNKLQKASKRHG</sequence>
<feature type="domain" description="NTP pyrophosphohydrolase MazG-like" evidence="1">
    <location>
        <begin position="68"/>
        <end position="98"/>
    </location>
</feature>
<organism evidence="2 3">
    <name type="scientific">Archangium gephyra</name>
    <dbReference type="NCBI Taxonomy" id="48"/>
    <lineage>
        <taxon>Bacteria</taxon>
        <taxon>Pseudomonadati</taxon>
        <taxon>Myxococcota</taxon>
        <taxon>Myxococcia</taxon>
        <taxon>Myxococcales</taxon>
        <taxon>Cystobacterineae</taxon>
        <taxon>Archangiaceae</taxon>
        <taxon>Archangium</taxon>
    </lineage>
</organism>
<comment type="caution">
    <text evidence="2">The sequence shown here is derived from an EMBL/GenBank/DDBJ whole genome shotgun (WGS) entry which is preliminary data.</text>
</comment>
<name>A0A2W5V7X8_9BACT</name>
<dbReference type="Gene3D" id="1.10.287.1080">
    <property type="entry name" value="MazG-like"/>
    <property type="match status" value="1"/>
</dbReference>
<dbReference type="InterPro" id="IPR004518">
    <property type="entry name" value="MazG-like_dom"/>
</dbReference>
<gene>
    <name evidence="2" type="ORF">DI536_04335</name>
</gene>
<dbReference type="AlphaFoldDB" id="A0A2W5V7X8"/>
<accession>A0A2W5V7X8</accession>
<protein>
    <recommendedName>
        <fullName evidence="1">NTP pyrophosphohydrolase MazG-like domain-containing protein</fullName>
    </recommendedName>
</protein>
<dbReference type="Proteomes" id="UP000249061">
    <property type="component" value="Unassembled WGS sequence"/>
</dbReference>
<dbReference type="SUPFAM" id="SSF101386">
    <property type="entry name" value="all-alpha NTP pyrophosphatases"/>
    <property type="match status" value="1"/>
</dbReference>
<evidence type="ECO:0000313" key="2">
    <source>
        <dbReference type="EMBL" id="PZR17548.1"/>
    </source>
</evidence>
<evidence type="ECO:0000313" key="3">
    <source>
        <dbReference type="Proteomes" id="UP000249061"/>
    </source>
</evidence>
<proteinExistence type="predicted"/>
<evidence type="ECO:0000259" key="1">
    <source>
        <dbReference type="Pfam" id="PF03819"/>
    </source>
</evidence>